<reference evidence="3" key="1">
    <citation type="submission" date="2015-07" db="EMBL/GenBank/DDBJ databases">
        <title>Discovery of a poly(ethylene terephthalate assimilation.</title>
        <authorList>
            <person name="Yoshida S."/>
            <person name="Hiraga K."/>
            <person name="Takehana T."/>
            <person name="Taniguchi I."/>
            <person name="Yamaji H."/>
            <person name="Maeda Y."/>
            <person name="Toyohara K."/>
            <person name="Miyamoto K."/>
            <person name="Kimura Y."/>
            <person name="Oda K."/>
        </authorList>
    </citation>
    <scope>NUCLEOTIDE SEQUENCE [LARGE SCALE GENOMIC DNA]</scope>
    <source>
        <strain evidence="3">NBRC 110686 / TISTR 2288 / 201-F6</strain>
    </source>
</reference>
<evidence type="ECO:0000313" key="2">
    <source>
        <dbReference type="EMBL" id="GAP34245.1"/>
    </source>
</evidence>
<dbReference type="RefSeq" id="WP_054018369.1">
    <property type="nucleotide sequence ID" value="NZ_BBYR01000006.1"/>
</dbReference>
<dbReference type="Proteomes" id="UP000037660">
    <property type="component" value="Unassembled WGS sequence"/>
</dbReference>
<dbReference type="OrthoDB" id="5438043at2"/>
<dbReference type="InterPro" id="IPR038765">
    <property type="entry name" value="Papain-like_cys_pep_sf"/>
</dbReference>
<accession>A0A0K8NWD2</accession>
<evidence type="ECO:0000259" key="1">
    <source>
        <dbReference type="SMART" id="SM00460"/>
    </source>
</evidence>
<keyword evidence="3" id="KW-1185">Reference proteome</keyword>
<gene>
    <name evidence="2" type="ORF">ISF6_4024</name>
</gene>
<dbReference type="Gene3D" id="3.10.620.30">
    <property type="match status" value="1"/>
</dbReference>
<proteinExistence type="predicted"/>
<organism evidence="2 3">
    <name type="scientific">Piscinibacter sakaiensis</name>
    <name type="common">Ideonella sakaiensis</name>
    <dbReference type="NCBI Taxonomy" id="1547922"/>
    <lineage>
        <taxon>Bacteria</taxon>
        <taxon>Pseudomonadati</taxon>
        <taxon>Pseudomonadota</taxon>
        <taxon>Betaproteobacteria</taxon>
        <taxon>Burkholderiales</taxon>
        <taxon>Sphaerotilaceae</taxon>
        <taxon>Piscinibacter</taxon>
    </lineage>
</organism>
<protein>
    <recommendedName>
        <fullName evidence="1">Transglutaminase-like domain-containing protein</fullName>
    </recommendedName>
</protein>
<feature type="domain" description="Transglutaminase-like" evidence="1">
    <location>
        <begin position="66"/>
        <end position="140"/>
    </location>
</feature>
<dbReference type="PANTHER" id="PTHR33490">
    <property type="entry name" value="BLR5614 PROTEIN-RELATED"/>
    <property type="match status" value="1"/>
</dbReference>
<dbReference type="SMART" id="SM00460">
    <property type="entry name" value="TGc"/>
    <property type="match status" value="1"/>
</dbReference>
<dbReference type="Pfam" id="PF01841">
    <property type="entry name" value="Transglut_core"/>
    <property type="match status" value="1"/>
</dbReference>
<reference evidence="2 3" key="2">
    <citation type="journal article" date="2016" name="Science">
        <title>A bacterium that degrades and assimilates poly(ethylene terephthalate).</title>
        <authorList>
            <person name="Yoshida S."/>
            <person name="Hiraga K."/>
            <person name="Takehana T."/>
            <person name="Taniguchi I."/>
            <person name="Yamaji H."/>
            <person name="Maeda Y."/>
            <person name="Toyohara K."/>
            <person name="Miyamoto K."/>
            <person name="Kimura Y."/>
            <person name="Oda K."/>
        </authorList>
    </citation>
    <scope>NUCLEOTIDE SEQUENCE [LARGE SCALE GENOMIC DNA]</scope>
    <source>
        <strain evidence="3">NBRC 110686 / TISTR 2288 / 201-F6</strain>
    </source>
</reference>
<dbReference type="InterPro" id="IPR002931">
    <property type="entry name" value="Transglutaminase-like"/>
</dbReference>
<dbReference type="AlphaFoldDB" id="A0A0K8NWD2"/>
<name>A0A0K8NWD2_PISS1</name>
<dbReference type="SUPFAM" id="SSF54001">
    <property type="entry name" value="Cysteine proteinases"/>
    <property type="match status" value="1"/>
</dbReference>
<evidence type="ECO:0000313" key="3">
    <source>
        <dbReference type="Proteomes" id="UP000037660"/>
    </source>
</evidence>
<dbReference type="STRING" id="1547922.ISF6_4024"/>
<dbReference type="PANTHER" id="PTHR33490:SF3">
    <property type="entry name" value="CONSERVED INTEGRAL MEMBRANE PROTEIN"/>
    <property type="match status" value="1"/>
</dbReference>
<dbReference type="EMBL" id="BBYR01000006">
    <property type="protein sequence ID" value="GAP34245.1"/>
    <property type="molecule type" value="Genomic_DNA"/>
</dbReference>
<comment type="caution">
    <text evidence="2">The sequence shown here is derived from an EMBL/GenBank/DDBJ whole genome shotgun (WGS) entry which is preliminary data.</text>
</comment>
<sequence>MSDAPSSLLRSTPLLDTQHPDIERLVAKRGWRVLPMHERIGAVYDFVRNEIAFGYNEADDLPASRVLADGHGQCNTKGTLLMALLRSVGVPCRFHGLTIDKALQKGAITGVAYVLAPQRILHSWVEVWFEGRWVCLEGFILDAQYLRSLQRRFPGARRFCGFGAATRDLSAPDVEWRGQDTFIQKEGIVDDFGTFDDPDAFYARHGANLRGPKRWLFVHAVRRWMNDNVARVRAGQW</sequence>